<dbReference type="KEGG" id="smiz:4412673_01618"/>
<protein>
    <recommendedName>
        <fullName evidence="3">DUF4595 domain-containing protein</fullName>
    </recommendedName>
</protein>
<accession>A0AAJ4XBL9</accession>
<organism evidence="1 2">
    <name type="scientific">Sphingobacterium mizutaii</name>
    <dbReference type="NCBI Taxonomy" id="1010"/>
    <lineage>
        <taxon>Bacteria</taxon>
        <taxon>Pseudomonadati</taxon>
        <taxon>Bacteroidota</taxon>
        <taxon>Sphingobacteriia</taxon>
        <taxon>Sphingobacteriales</taxon>
        <taxon>Sphingobacteriaceae</taxon>
        <taxon>Sphingobacterium</taxon>
    </lineage>
</organism>
<evidence type="ECO:0008006" key="3">
    <source>
        <dbReference type="Google" id="ProtNLM"/>
    </source>
</evidence>
<dbReference type="EMBL" id="LT906468">
    <property type="protein sequence ID" value="SNV48802.1"/>
    <property type="molecule type" value="Genomic_DNA"/>
</dbReference>
<dbReference type="Proteomes" id="UP000215355">
    <property type="component" value="Chromosome 1"/>
</dbReference>
<dbReference type="AlphaFoldDB" id="A0AAJ4XBL9"/>
<dbReference type="PROSITE" id="PS51257">
    <property type="entry name" value="PROKAR_LIPOPROTEIN"/>
    <property type="match status" value="1"/>
</dbReference>
<evidence type="ECO:0000313" key="2">
    <source>
        <dbReference type="Proteomes" id="UP000215355"/>
    </source>
</evidence>
<dbReference type="RefSeq" id="WP_093095612.1">
    <property type="nucleotide sequence ID" value="NZ_FNGK01000001.1"/>
</dbReference>
<proteinExistence type="predicted"/>
<name>A0AAJ4XBL9_9SPHI</name>
<gene>
    <name evidence="1" type="ORF">SAMEA4412673_01618</name>
</gene>
<reference evidence="1 2" key="1">
    <citation type="submission" date="2017-06" db="EMBL/GenBank/DDBJ databases">
        <authorList>
            <consortium name="Pathogen Informatics"/>
        </authorList>
    </citation>
    <scope>NUCLEOTIDE SEQUENCE [LARGE SCALE GENOMIC DNA]</scope>
    <source>
        <strain evidence="1 2">NCTC12149</strain>
    </source>
</reference>
<evidence type="ECO:0000313" key="1">
    <source>
        <dbReference type="EMBL" id="SNV48802.1"/>
    </source>
</evidence>
<sequence>MNRLKFTHTIICLTSILLILSSCKKDPINQETTSDKISKLEIVKLQASSGFSNTIDLKYDEQNRLIEFGLDKFSYNTQGKVEKRSLFDADNKLISEYGYRWDTEGRLAEIRLNYYHSDENISGINIAENKPIIAKFEYQNNQHNPSKLIWRTINMGYSGGSIKTTLSAEKTMRYFYESENLSHAIYSGSSDILTGNPSAGTYANIEAHFFFKPGDKPHFLKKLYDKLGFNPIDFSDIIPSKQPIQNIIYVFKYQGTLFEPDWEKASNYEIAYDKLDRPTLVSINQNIIGLSSIYPDVNKLSLVYKITY</sequence>